<keyword evidence="2" id="KW-1133">Transmembrane helix</keyword>
<name>A0A8T1V4U9_9STRA</name>
<protein>
    <submittedName>
        <fullName evidence="3">Uncharacterized protein</fullName>
    </submittedName>
</protein>
<sequence>MSRLDDPSMKDVILRLSRSSLSQHEREVENESKKERQHHERKESKAGSEDAFVGMGSPPRGSLQHPRQLVHLEVGSTIDTQAEKPSVNVWDRRWCGLMLHSVVVGIVSTVLPLCVYPFLTCNLNIEGTQTLSARSLLGLPWALKPLFTLFIHCFPLPNGSRLRFSMQLGWAVAAAALVGIFFRDQPTPYFQDRKVIGTPLSEL</sequence>
<dbReference type="AlphaFoldDB" id="A0A8T1V4U9"/>
<feature type="region of interest" description="Disordered" evidence="1">
    <location>
        <begin position="1"/>
        <end position="64"/>
    </location>
</feature>
<feature type="compositionally biased region" description="Basic and acidic residues" evidence="1">
    <location>
        <begin position="23"/>
        <end position="48"/>
    </location>
</feature>
<dbReference type="Proteomes" id="UP000694044">
    <property type="component" value="Unassembled WGS sequence"/>
</dbReference>
<feature type="transmembrane region" description="Helical" evidence="2">
    <location>
        <begin position="94"/>
        <end position="119"/>
    </location>
</feature>
<evidence type="ECO:0000313" key="4">
    <source>
        <dbReference type="Proteomes" id="UP000694044"/>
    </source>
</evidence>
<organism evidence="3 4">
    <name type="scientific">Phytophthora pseudosyringae</name>
    <dbReference type="NCBI Taxonomy" id="221518"/>
    <lineage>
        <taxon>Eukaryota</taxon>
        <taxon>Sar</taxon>
        <taxon>Stramenopiles</taxon>
        <taxon>Oomycota</taxon>
        <taxon>Peronosporomycetes</taxon>
        <taxon>Peronosporales</taxon>
        <taxon>Peronosporaceae</taxon>
        <taxon>Phytophthora</taxon>
    </lineage>
</organism>
<keyword evidence="2" id="KW-0472">Membrane</keyword>
<keyword evidence="2" id="KW-0812">Transmembrane</keyword>
<proteinExistence type="predicted"/>
<evidence type="ECO:0000256" key="2">
    <source>
        <dbReference type="SAM" id="Phobius"/>
    </source>
</evidence>
<feature type="compositionally biased region" description="Basic and acidic residues" evidence="1">
    <location>
        <begin position="1"/>
        <end position="13"/>
    </location>
</feature>
<gene>
    <name evidence="3" type="ORF">PHYPSEUDO_001559</name>
</gene>
<dbReference type="OrthoDB" id="164877at2759"/>
<evidence type="ECO:0000313" key="3">
    <source>
        <dbReference type="EMBL" id="KAG7375383.1"/>
    </source>
</evidence>
<feature type="transmembrane region" description="Helical" evidence="2">
    <location>
        <begin position="164"/>
        <end position="182"/>
    </location>
</feature>
<dbReference type="EMBL" id="JAGDFM010001228">
    <property type="protein sequence ID" value="KAG7375383.1"/>
    <property type="molecule type" value="Genomic_DNA"/>
</dbReference>
<reference evidence="3" key="1">
    <citation type="submission" date="2021-02" db="EMBL/GenBank/DDBJ databases">
        <authorList>
            <person name="Palmer J.M."/>
        </authorList>
    </citation>
    <scope>NUCLEOTIDE SEQUENCE</scope>
    <source>
        <strain evidence="3">SCRP734</strain>
    </source>
</reference>
<accession>A0A8T1V4U9</accession>
<comment type="caution">
    <text evidence="3">The sequence shown here is derived from an EMBL/GenBank/DDBJ whole genome shotgun (WGS) entry which is preliminary data.</text>
</comment>
<keyword evidence="4" id="KW-1185">Reference proteome</keyword>
<evidence type="ECO:0000256" key="1">
    <source>
        <dbReference type="SAM" id="MobiDB-lite"/>
    </source>
</evidence>